<keyword evidence="2" id="KW-0964">Secreted</keyword>
<comment type="subcellular location">
    <subcellularLocation>
        <location evidence="1">Secreted</location>
    </subcellularLocation>
</comment>
<evidence type="ECO:0000313" key="5">
    <source>
        <dbReference type="Proteomes" id="UP000464495"/>
    </source>
</evidence>
<dbReference type="PRINTS" id="PR00313">
    <property type="entry name" value="CABNDNGRPT"/>
</dbReference>
<sequence>MEGSAAVELVTNQGLIVGDIFLNNGNDVYWGAEGTVRGLVDGEFGDDLLVGGSGVDDFQGGGGNDTLRGGDGDDILRGGSGDDSLRGGGGDDEVLGGGGNDIMHGGLGDDVLNGFGHDDVLNGGQGDDFLVGGGGDDIFQFSRNAGFDVIADYKDGSDMIDLSDFNVFFSDINGAITNRWGNAVIDLAELGGHGSIIIRGAAGILDAGDFIL</sequence>
<dbReference type="Proteomes" id="UP000464495">
    <property type="component" value="Chromosome"/>
</dbReference>
<dbReference type="InterPro" id="IPR011049">
    <property type="entry name" value="Serralysin-like_metalloprot_C"/>
</dbReference>
<dbReference type="Pfam" id="PF00353">
    <property type="entry name" value="HemolysinCabind"/>
    <property type="match status" value="3"/>
</dbReference>
<dbReference type="AlphaFoldDB" id="A0A6P1T6C6"/>
<evidence type="ECO:0000256" key="2">
    <source>
        <dbReference type="ARBA" id="ARBA00022525"/>
    </source>
</evidence>
<evidence type="ECO:0000256" key="3">
    <source>
        <dbReference type="SAM" id="MobiDB-lite"/>
    </source>
</evidence>
<dbReference type="GO" id="GO:0005509">
    <property type="term" value="F:calcium ion binding"/>
    <property type="evidence" value="ECO:0007669"/>
    <property type="project" value="InterPro"/>
</dbReference>
<feature type="region of interest" description="Disordered" evidence="3">
    <location>
        <begin position="55"/>
        <end position="92"/>
    </location>
</feature>
<keyword evidence="5" id="KW-1185">Reference proteome</keyword>
<feature type="compositionally biased region" description="Gly residues" evidence="3">
    <location>
        <begin position="55"/>
        <end position="64"/>
    </location>
</feature>
<dbReference type="InterPro" id="IPR001343">
    <property type="entry name" value="Hemolysn_Ca-bd"/>
</dbReference>
<dbReference type="InterPro" id="IPR018511">
    <property type="entry name" value="Hemolysin-typ_Ca-bd_CS"/>
</dbReference>
<dbReference type="EMBL" id="CP046620">
    <property type="protein sequence ID" value="QHQ37240.1"/>
    <property type="molecule type" value="Genomic_DNA"/>
</dbReference>
<dbReference type="KEGG" id="amaq:GO499_00520"/>
<accession>A0A6P1T6C6</accession>
<organism evidence="4 5">
    <name type="scientific">Algicella marina</name>
    <dbReference type="NCBI Taxonomy" id="2683284"/>
    <lineage>
        <taxon>Bacteria</taxon>
        <taxon>Pseudomonadati</taxon>
        <taxon>Pseudomonadota</taxon>
        <taxon>Alphaproteobacteria</taxon>
        <taxon>Rhodobacterales</taxon>
        <taxon>Paracoccaceae</taxon>
        <taxon>Algicella</taxon>
    </lineage>
</organism>
<protein>
    <submittedName>
        <fullName evidence="4">Calcium-binding protein</fullName>
    </submittedName>
</protein>
<gene>
    <name evidence="4" type="ORF">GO499_00520</name>
</gene>
<name>A0A6P1T6C6_9RHOB</name>
<dbReference type="PANTHER" id="PTHR38340:SF1">
    <property type="entry name" value="S-LAYER PROTEIN"/>
    <property type="match status" value="1"/>
</dbReference>
<proteinExistence type="predicted"/>
<reference evidence="4 5" key="1">
    <citation type="submission" date="2019-12" db="EMBL/GenBank/DDBJ databases">
        <title>Complete genome sequence of Algicella marina strain 9Alg 56(T) isolated from the red alga Tichocarpus crinitus.</title>
        <authorList>
            <person name="Kim S.-G."/>
            <person name="Nedashkovskaya O.I."/>
        </authorList>
    </citation>
    <scope>NUCLEOTIDE SEQUENCE [LARGE SCALE GENOMIC DNA]</scope>
    <source>
        <strain evidence="4 5">9Alg 56</strain>
    </source>
</reference>
<dbReference type="Gene3D" id="2.150.10.10">
    <property type="entry name" value="Serralysin-like metalloprotease, C-terminal"/>
    <property type="match status" value="2"/>
</dbReference>
<dbReference type="InterPro" id="IPR050557">
    <property type="entry name" value="RTX_toxin/Mannuronan_C5-epim"/>
</dbReference>
<dbReference type="GO" id="GO:0005576">
    <property type="term" value="C:extracellular region"/>
    <property type="evidence" value="ECO:0007669"/>
    <property type="project" value="UniProtKB-SubCell"/>
</dbReference>
<dbReference type="PROSITE" id="PS00330">
    <property type="entry name" value="HEMOLYSIN_CALCIUM"/>
    <property type="match status" value="3"/>
</dbReference>
<evidence type="ECO:0000313" key="4">
    <source>
        <dbReference type="EMBL" id="QHQ37240.1"/>
    </source>
</evidence>
<dbReference type="SUPFAM" id="SSF51120">
    <property type="entry name" value="beta-Roll"/>
    <property type="match status" value="1"/>
</dbReference>
<evidence type="ECO:0000256" key="1">
    <source>
        <dbReference type="ARBA" id="ARBA00004613"/>
    </source>
</evidence>
<dbReference type="PANTHER" id="PTHR38340">
    <property type="entry name" value="S-LAYER PROTEIN"/>
    <property type="match status" value="1"/>
</dbReference>